<dbReference type="Gene3D" id="3.30.700.20">
    <property type="entry name" value="Hypothetical protein ph0010, domain 1"/>
    <property type="match status" value="1"/>
</dbReference>
<dbReference type="NCBIfam" id="TIGR00296">
    <property type="entry name" value="TIGR00296 family protein"/>
    <property type="match status" value="1"/>
</dbReference>
<evidence type="ECO:0000259" key="1">
    <source>
        <dbReference type="PROSITE" id="PS51112"/>
    </source>
</evidence>
<dbReference type="PROSITE" id="PS51112">
    <property type="entry name" value="AMMECR1"/>
    <property type="match status" value="1"/>
</dbReference>
<dbReference type="Pfam" id="PF01871">
    <property type="entry name" value="AMMECR1"/>
    <property type="match status" value="1"/>
</dbReference>
<keyword evidence="3" id="KW-1185">Reference proteome</keyword>
<reference evidence="2" key="1">
    <citation type="submission" date="2023-03" db="EMBL/GenBank/DDBJ databases">
        <authorList>
            <person name="Steffen K."/>
            <person name="Cardenas P."/>
        </authorList>
    </citation>
    <scope>NUCLEOTIDE SEQUENCE</scope>
</reference>
<dbReference type="InterPro" id="IPR023472">
    <property type="entry name" value="Uncharacterised_MJ0810"/>
</dbReference>
<evidence type="ECO:0000313" key="3">
    <source>
        <dbReference type="Proteomes" id="UP001174909"/>
    </source>
</evidence>
<dbReference type="Proteomes" id="UP001174909">
    <property type="component" value="Unassembled WGS sequence"/>
</dbReference>
<dbReference type="NCBIfam" id="TIGR04335">
    <property type="entry name" value="AmmeMemoSam_A"/>
    <property type="match status" value="1"/>
</dbReference>
<evidence type="ECO:0000313" key="2">
    <source>
        <dbReference type="EMBL" id="CAI8050789.1"/>
    </source>
</evidence>
<feature type="non-terminal residue" evidence="2">
    <location>
        <position position="1"/>
    </location>
</feature>
<organism evidence="2 3">
    <name type="scientific">Geodia barretti</name>
    <name type="common">Barrett's horny sponge</name>
    <dbReference type="NCBI Taxonomy" id="519541"/>
    <lineage>
        <taxon>Eukaryota</taxon>
        <taxon>Metazoa</taxon>
        <taxon>Porifera</taxon>
        <taxon>Demospongiae</taxon>
        <taxon>Heteroscleromorpha</taxon>
        <taxon>Tetractinellida</taxon>
        <taxon>Astrophorina</taxon>
        <taxon>Geodiidae</taxon>
        <taxon>Geodia</taxon>
    </lineage>
</organism>
<protein>
    <submittedName>
        <fullName evidence="2">Protein MTH_857</fullName>
    </submittedName>
</protein>
<comment type="caution">
    <text evidence="2">The sequence shown here is derived from an EMBL/GenBank/DDBJ whole genome shotgun (WGS) entry which is preliminary data.</text>
</comment>
<sequence>VDKDGLTDEDGTALVGLARRAVSDHLLGRQTVPDDALKSRFSFRAGVFVTLNSGGSLRGCIGFVAPRKRLYGALVEAAVAAATRDPRFLPVQSGQLGRIKFEVTVLSEPQKMAVSNPNQYLSGIRIGMDGLLIRRDSSSGLLLPQVPAEYGWSPQEFLEHACEKAGLPRYSWRDESTEVLRFGGTVFREG</sequence>
<dbReference type="InterPro" id="IPR023473">
    <property type="entry name" value="AMMECR1"/>
</dbReference>
<dbReference type="InterPro" id="IPR027485">
    <property type="entry name" value="AMMECR1_N"/>
</dbReference>
<name>A0AA35TML8_GEOBA</name>
<dbReference type="PANTHER" id="PTHR13016:SF0">
    <property type="entry name" value="AMME SYNDROME CANDIDATE GENE 1 PROTEIN"/>
    <property type="match status" value="1"/>
</dbReference>
<dbReference type="InterPro" id="IPR002733">
    <property type="entry name" value="AMMECR1_domain"/>
</dbReference>
<feature type="domain" description="AMMECR1" evidence="1">
    <location>
        <begin position="9"/>
        <end position="190"/>
    </location>
</feature>
<dbReference type="SUPFAM" id="SSF143447">
    <property type="entry name" value="AMMECR1-like"/>
    <property type="match status" value="1"/>
</dbReference>
<gene>
    <name evidence="2" type="ORF">GBAR_LOCUS27851</name>
</gene>
<dbReference type="InterPro" id="IPR036071">
    <property type="entry name" value="AMMECR1_dom_sf"/>
</dbReference>
<dbReference type="PANTHER" id="PTHR13016">
    <property type="entry name" value="AMMECR1 HOMOLOG"/>
    <property type="match status" value="1"/>
</dbReference>
<dbReference type="EMBL" id="CASHTH010003886">
    <property type="protein sequence ID" value="CAI8050789.1"/>
    <property type="molecule type" value="Genomic_DNA"/>
</dbReference>
<dbReference type="AlphaFoldDB" id="A0AA35TML8"/>
<dbReference type="Gene3D" id="3.30.1490.150">
    <property type="entry name" value="Hypothetical protein ph0010, domain 2"/>
    <property type="match status" value="1"/>
</dbReference>
<dbReference type="HAMAP" id="MF_00645">
    <property type="entry name" value="AMMECR1"/>
    <property type="match status" value="1"/>
</dbReference>
<proteinExistence type="inferred from homology"/>
<dbReference type="InterPro" id="IPR027623">
    <property type="entry name" value="AmmeMemoSam_A"/>
</dbReference>
<accession>A0AA35TML8</accession>